<dbReference type="KEGG" id="csx:CSING_13170"/>
<reference evidence="1 2" key="1">
    <citation type="journal article" date="2015" name="Genome Announc.">
        <title>Complete Genome Sequence and Annotation of Corynebacterium singulare DSM 44357, Isolated from a Human Semen Specimen.</title>
        <authorList>
            <person name="Merten M."/>
            <person name="Brinkrolf K."/>
            <person name="Albersmeier A."/>
            <person name="Kutter Y."/>
            <person name="Ruckert C."/>
            <person name="Tauch A."/>
        </authorList>
    </citation>
    <scope>NUCLEOTIDE SEQUENCE [LARGE SCALE GENOMIC DNA]</scope>
    <source>
        <strain evidence="1">IBS B52218</strain>
    </source>
</reference>
<accession>A0A0B6EUJ0</accession>
<organism evidence="1 2">
    <name type="scientific">Corynebacterium singulare</name>
    <dbReference type="NCBI Taxonomy" id="161899"/>
    <lineage>
        <taxon>Bacteria</taxon>
        <taxon>Bacillati</taxon>
        <taxon>Actinomycetota</taxon>
        <taxon>Actinomycetes</taxon>
        <taxon>Mycobacteriales</taxon>
        <taxon>Corynebacteriaceae</taxon>
        <taxon>Corynebacterium</taxon>
    </lineage>
</organism>
<sequence length="58" mass="6050">MLVYREPGYDSDVFSSGTVIVPGVAGDRVLYPAAGPIKITRTGNDPAGGFDFGESEEA</sequence>
<evidence type="ECO:0000313" key="1">
    <source>
        <dbReference type="EMBL" id="AJI80117.1"/>
    </source>
</evidence>
<protein>
    <submittedName>
        <fullName evidence="1">Uncharacterized protein</fullName>
    </submittedName>
</protein>
<dbReference type="HOGENOM" id="CLU_2975696_0_0_11"/>
<evidence type="ECO:0000313" key="2">
    <source>
        <dbReference type="Proteomes" id="UP000031890"/>
    </source>
</evidence>
<name>A0A0B6EUJ0_9CORY</name>
<dbReference type="Proteomes" id="UP000031890">
    <property type="component" value="Chromosome"/>
</dbReference>
<dbReference type="AlphaFoldDB" id="A0A0B6EUJ0"/>
<dbReference type="EMBL" id="CP010827">
    <property type="protein sequence ID" value="AJI80117.1"/>
    <property type="molecule type" value="Genomic_DNA"/>
</dbReference>
<proteinExistence type="predicted"/>
<gene>
    <name evidence="1" type="ORF">CSING_13170</name>
</gene>